<dbReference type="Gene3D" id="1.10.8.460">
    <property type="entry name" value="ppGaNTase-T1 linker domain-like"/>
    <property type="match status" value="1"/>
</dbReference>
<reference evidence="3" key="1">
    <citation type="submission" date="2014-03" db="EMBL/GenBank/DDBJ databases">
        <authorList>
            <person name="Aksoy S."/>
            <person name="Warren W."/>
            <person name="Wilson R.K."/>
        </authorList>
    </citation>
    <scope>NUCLEOTIDE SEQUENCE [LARGE SCALE GENOMIC DNA]</scope>
    <source>
        <strain evidence="3">IAEA</strain>
    </source>
</reference>
<keyword evidence="1" id="KW-0812">Transmembrane</keyword>
<keyword evidence="1" id="KW-0472">Membrane</keyword>
<name>A0A1A9W0R2_9MUSC</name>
<evidence type="ECO:0000256" key="1">
    <source>
        <dbReference type="SAM" id="Phobius"/>
    </source>
</evidence>
<dbReference type="AlphaFoldDB" id="A0A1A9W0R2"/>
<evidence type="ECO:0000313" key="2">
    <source>
        <dbReference type="EnsemblMetazoa" id="GBRI002175-PA"/>
    </source>
</evidence>
<dbReference type="Proteomes" id="UP000091820">
    <property type="component" value="Unassembled WGS sequence"/>
</dbReference>
<feature type="transmembrane region" description="Helical" evidence="1">
    <location>
        <begin position="20"/>
        <end position="37"/>
    </location>
</feature>
<sequence length="80" mass="9537">MLKDTRCVCVRVCEIKTPFIFFLCLFSFFFILVFPFTSCTSISSIEDHVVLEHRLRCKPFKWYLENVFQDLQTPESYLLG</sequence>
<dbReference type="STRING" id="37001.A0A1A9W0R2"/>
<dbReference type="EnsemblMetazoa" id="GBRI002175-RA">
    <property type="protein sequence ID" value="GBRI002175-PA"/>
    <property type="gene ID" value="GBRI002175"/>
</dbReference>
<evidence type="ECO:0000313" key="3">
    <source>
        <dbReference type="Proteomes" id="UP000091820"/>
    </source>
</evidence>
<dbReference type="VEuPathDB" id="VectorBase:GBRI002175"/>
<proteinExistence type="predicted"/>
<reference evidence="2" key="2">
    <citation type="submission" date="2020-05" db="UniProtKB">
        <authorList>
            <consortium name="EnsemblMetazoa"/>
        </authorList>
    </citation>
    <scope>IDENTIFICATION</scope>
    <source>
        <strain evidence="2">IAEA</strain>
    </source>
</reference>
<accession>A0A1A9W0R2</accession>
<organism evidence="2 3">
    <name type="scientific">Glossina brevipalpis</name>
    <dbReference type="NCBI Taxonomy" id="37001"/>
    <lineage>
        <taxon>Eukaryota</taxon>
        <taxon>Metazoa</taxon>
        <taxon>Ecdysozoa</taxon>
        <taxon>Arthropoda</taxon>
        <taxon>Hexapoda</taxon>
        <taxon>Insecta</taxon>
        <taxon>Pterygota</taxon>
        <taxon>Neoptera</taxon>
        <taxon>Endopterygota</taxon>
        <taxon>Diptera</taxon>
        <taxon>Brachycera</taxon>
        <taxon>Muscomorpha</taxon>
        <taxon>Hippoboscoidea</taxon>
        <taxon>Glossinidae</taxon>
        <taxon>Glossina</taxon>
    </lineage>
</organism>
<protein>
    <submittedName>
        <fullName evidence="2">Uncharacterized protein</fullName>
    </submittedName>
</protein>
<keyword evidence="3" id="KW-1185">Reference proteome</keyword>
<keyword evidence="1" id="KW-1133">Transmembrane helix</keyword>